<feature type="transmembrane region" description="Helical" evidence="7">
    <location>
        <begin position="123"/>
        <end position="146"/>
    </location>
</feature>
<feature type="transmembrane region" description="Helical" evidence="7">
    <location>
        <begin position="190"/>
        <end position="211"/>
    </location>
</feature>
<organism evidence="8 9">
    <name type="scientific">Massilia cavernae</name>
    <dbReference type="NCBI Taxonomy" id="2320864"/>
    <lineage>
        <taxon>Bacteria</taxon>
        <taxon>Pseudomonadati</taxon>
        <taxon>Pseudomonadota</taxon>
        <taxon>Betaproteobacteria</taxon>
        <taxon>Burkholderiales</taxon>
        <taxon>Oxalobacteraceae</taxon>
        <taxon>Telluria group</taxon>
        <taxon>Massilia</taxon>
    </lineage>
</organism>
<comment type="caution">
    <text evidence="8">The sequence shown here is derived from an EMBL/GenBank/DDBJ whole genome shotgun (WGS) entry which is preliminary data.</text>
</comment>
<gene>
    <name evidence="8" type="ORF">D3872_01645</name>
</gene>
<dbReference type="Pfam" id="PF03601">
    <property type="entry name" value="Cons_hypoth698"/>
    <property type="match status" value="1"/>
</dbReference>
<evidence type="ECO:0000313" key="8">
    <source>
        <dbReference type="EMBL" id="RJG27176.1"/>
    </source>
</evidence>
<feature type="transmembrane region" description="Helical" evidence="7">
    <location>
        <begin position="313"/>
        <end position="332"/>
    </location>
</feature>
<dbReference type="OrthoDB" id="9805703at2"/>
<feature type="transmembrane region" description="Helical" evidence="7">
    <location>
        <begin position="223"/>
        <end position="240"/>
    </location>
</feature>
<evidence type="ECO:0000313" key="9">
    <source>
        <dbReference type="Proteomes" id="UP000284006"/>
    </source>
</evidence>
<keyword evidence="3" id="KW-1003">Cell membrane</keyword>
<comment type="subcellular location">
    <subcellularLocation>
        <location evidence="1">Cell membrane</location>
        <topology evidence="1">Multi-pass membrane protein</topology>
    </subcellularLocation>
</comment>
<reference evidence="8 9" key="1">
    <citation type="submission" date="2018-09" db="EMBL/GenBank/DDBJ databases">
        <authorList>
            <person name="Zhu H."/>
        </authorList>
    </citation>
    <scope>NUCLEOTIDE SEQUENCE [LARGE SCALE GENOMIC DNA]</scope>
    <source>
        <strain evidence="8 9">K1S02-61</strain>
    </source>
</reference>
<keyword evidence="9" id="KW-1185">Reference proteome</keyword>
<feature type="transmembrane region" description="Helical" evidence="7">
    <location>
        <begin position="39"/>
        <end position="59"/>
    </location>
</feature>
<dbReference type="Proteomes" id="UP000284006">
    <property type="component" value="Unassembled WGS sequence"/>
</dbReference>
<dbReference type="EMBL" id="QYUP01000014">
    <property type="protein sequence ID" value="RJG27176.1"/>
    <property type="molecule type" value="Genomic_DNA"/>
</dbReference>
<evidence type="ECO:0000256" key="4">
    <source>
        <dbReference type="ARBA" id="ARBA00022692"/>
    </source>
</evidence>
<proteinExistence type="inferred from homology"/>
<evidence type="ECO:0000256" key="6">
    <source>
        <dbReference type="ARBA" id="ARBA00023136"/>
    </source>
</evidence>
<evidence type="ECO:0000256" key="7">
    <source>
        <dbReference type="SAM" id="Phobius"/>
    </source>
</evidence>
<evidence type="ECO:0000256" key="1">
    <source>
        <dbReference type="ARBA" id="ARBA00004651"/>
    </source>
</evidence>
<dbReference type="AlphaFoldDB" id="A0A418Y826"/>
<keyword evidence="4 7" id="KW-0812">Transmembrane</keyword>
<dbReference type="PANTHER" id="PTHR30106">
    <property type="entry name" value="INNER MEMBRANE PROTEIN YEIH-RELATED"/>
    <property type="match status" value="1"/>
</dbReference>
<protein>
    <submittedName>
        <fullName evidence="8">Putative sulfate exporter family transporter</fullName>
    </submittedName>
</protein>
<dbReference type="GO" id="GO:0005886">
    <property type="term" value="C:plasma membrane"/>
    <property type="evidence" value="ECO:0007669"/>
    <property type="project" value="UniProtKB-SubCell"/>
</dbReference>
<evidence type="ECO:0000256" key="2">
    <source>
        <dbReference type="ARBA" id="ARBA00007977"/>
    </source>
</evidence>
<evidence type="ECO:0000256" key="5">
    <source>
        <dbReference type="ARBA" id="ARBA00022989"/>
    </source>
</evidence>
<feature type="transmembrane region" description="Helical" evidence="7">
    <location>
        <begin position="16"/>
        <end position="33"/>
    </location>
</feature>
<keyword evidence="5 7" id="KW-1133">Transmembrane helix</keyword>
<feature type="transmembrane region" description="Helical" evidence="7">
    <location>
        <begin position="97"/>
        <end position="118"/>
    </location>
</feature>
<keyword evidence="6 7" id="KW-0472">Membrane</keyword>
<evidence type="ECO:0000256" key="3">
    <source>
        <dbReference type="ARBA" id="ARBA00022475"/>
    </source>
</evidence>
<dbReference type="RefSeq" id="WP_119809170.1">
    <property type="nucleotide sequence ID" value="NZ_QYUP01000014.1"/>
</dbReference>
<accession>A0A418Y826</accession>
<feature type="transmembrane region" description="Helical" evidence="7">
    <location>
        <begin position="158"/>
        <end position="178"/>
    </location>
</feature>
<feature type="transmembrane region" description="Helical" evidence="7">
    <location>
        <begin position="71"/>
        <end position="91"/>
    </location>
</feature>
<sequence length="334" mass="34980">MNTAALSRSHNRLRELAPGFAVSAMVAAAASFLSEHYGAPVMLFALLLGMALNFLSVEGQCKPGIEYTARTVLRLGVALLGLRLTLPQIAALGWKPAALVVVVVTVTIVLSIVVARWLGFNRLFGLLTGGATAICGASAALALSAALPTHPQKEKATLFTVIGVSALSTIAMIAYPMIARWFDLSPLQAGVFLGATIHDVAQVVGAGYSMSRETGDAATVVKLMRVAMLLPVIVCATMVTRAQSTGGKRPPLLPGFAVGFLVLACINSTGWVPPAVQHLGNDLSRWALVIAISALGMKTQLKELASVGFKPIALMVGETVFLVALVLVLLRWGM</sequence>
<feature type="transmembrane region" description="Helical" evidence="7">
    <location>
        <begin position="252"/>
        <end position="271"/>
    </location>
</feature>
<comment type="similarity">
    <text evidence="2">Belongs to the UPF0324 family.</text>
</comment>
<dbReference type="InterPro" id="IPR018383">
    <property type="entry name" value="UPF0324_pro"/>
</dbReference>
<name>A0A418Y826_9BURK</name>
<dbReference type="PANTHER" id="PTHR30106:SF2">
    <property type="entry name" value="UPF0324 INNER MEMBRANE PROTEIN YEIH"/>
    <property type="match status" value="1"/>
</dbReference>